<reference evidence="1" key="1">
    <citation type="submission" date="2022-02" db="EMBL/GenBank/DDBJ databases">
        <title>Plant Genome Project.</title>
        <authorList>
            <person name="Zhang R.-G."/>
        </authorList>
    </citation>
    <scope>NUCLEOTIDE SEQUENCE</scope>
    <source>
        <strain evidence="1">AT1</strain>
    </source>
</reference>
<name>A0ACC0MRH9_RHOML</name>
<comment type="caution">
    <text evidence="1">The sequence shown here is derived from an EMBL/GenBank/DDBJ whole genome shotgun (WGS) entry which is preliminary data.</text>
</comment>
<organism evidence="1 2">
    <name type="scientific">Rhododendron molle</name>
    <name type="common">Chinese azalea</name>
    <name type="synonym">Azalea mollis</name>
    <dbReference type="NCBI Taxonomy" id="49168"/>
    <lineage>
        <taxon>Eukaryota</taxon>
        <taxon>Viridiplantae</taxon>
        <taxon>Streptophyta</taxon>
        <taxon>Embryophyta</taxon>
        <taxon>Tracheophyta</taxon>
        <taxon>Spermatophyta</taxon>
        <taxon>Magnoliopsida</taxon>
        <taxon>eudicotyledons</taxon>
        <taxon>Gunneridae</taxon>
        <taxon>Pentapetalae</taxon>
        <taxon>asterids</taxon>
        <taxon>Ericales</taxon>
        <taxon>Ericaceae</taxon>
        <taxon>Ericoideae</taxon>
        <taxon>Rhodoreae</taxon>
        <taxon>Rhododendron</taxon>
    </lineage>
</organism>
<evidence type="ECO:0000313" key="2">
    <source>
        <dbReference type="Proteomes" id="UP001062846"/>
    </source>
</evidence>
<dbReference type="Proteomes" id="UP001062846">
    <property type="component" value="Chromosome 8"/>
</dbReference>
<dbReference type="EMBL" id="CM046395">
    <property type="protein sequence ID" value="KAI8543229.1"/>
    <property type="molecule type" value="Genomic_DNA"/>
</dbReference>
<proteinExistence type="predicted"/>
<protein>
    <submittedName>
        <fullName evidence="1">Uncharacterized protein</fullName>
    </submittedName>
</protein>
<gene>
    <name evidence="1" type="ORF">RHMOL_Rhmol08G0201100</name>
</gene>
<keyword evidence="2" id="KW-1185">Reference proteome</keyword>
<accession>A0ACC0MRH9</accession>
<evidence type="ECO:0000313" key="1">
    <source>
        <dbReference type="EMBL" id="KAI8543229.1"/>
    </source>
</evidence>
<sequence length="102" mass="12086">MELPNMTLHSEGFDRVVITGLTCFTFYIHGRILRQLGMSQENNRVSTDGFRVPNFTAQTLNGYKRRWGFRVFQGEMPVFTTRLRKSYRQWLRADVHARENID</sequence>